<reference evidence="1 2" key="1">
    <citation type="submission" date="2016-04" db="EMBL/GenBank/DDBJ databases">
        <title>Complete genome sequence of Bacillus oceanisediminis strain 2691.</title>
        <authorList>
            <person name="Jeong H."/>
            <person name="Kim H.J."/>
            <person name="Lee D.-W."/>
        </authorList>
    </citation>
    <scope>NUCLEOTIDE SEQUENCE [LARGE SCALE GENOMIC DNA]</scope>
    <source>
        <strain evidence="1 2">2691</strain>
    </source>
</reference>
<dbReference type="STRING" id="1196031.A361_09980"/>
<dbReference type="AlphaFoldDB" id="A0A160MAB6"/>
<name>A0A160MAB6_9BACI</name>
<gene>
    <name evidence="1" type="ORF">A361_09980</name>
</gene>
<dbReference type="Proteomes" id="UP000077856">
    <property type="component" value="Chromosome"/>
</dbReference>
<protein>
    <submittedName>
        <fullName evidence="1">Uncharacterized protein</fullName>
    </submittedName>
</protein>
<sequence>MEACHLQNQAGKRLPIVFGCRSIEFWAYCFFTKKLILLEKYNGTGRGKEIWNRKKDFMSR</sequence>
<organism evidence="1 2">
    <name type="scientific">Cytobacillus oceanisediminis 2691</name>
    <dbReference type="NCBI Taxonomy" id="1196031"/>
    <lineage>
        <taxon>Bacteria</taxon>
        <taxon>Bacillati</taxon>
        <taxon>Bacillota</taxon>
        <taxon>Bacilli</taxon>
        <taxon>Bacillales</taxon>
        <taxon>Bacillaceae</taxon>
        <taxon>Cytobacillus</taxon>
    </lineage>
</organism>
<dbReference type="KEGG" id="bon:A361_09980"/>
<evidence type="ECO:0000313" key="1">
    <source>
        <dbReference type="EMBL" id="AND39444.1"/>
    </source>
</evidence>
<dbReference type="EMBL" id="CP015506">
    <property type="protein sequence ID" value="AND39444.1"/>
    <property type="molecule type" value="Genomic_DNA"/>
</dbReference>
<evidence type="ECO:0000313" key="2">
    <source>
        <dbReference type="Proteomes" id="UP000077856"/>
    </source>
</evidence>
<accession>A0A160MAB6</accession>
<proteinExistence type="predicted"/>